<evidence type="ECO:0000256" key="2">
    <source>
        <dbReference type="ARBA" id="ARBA00022908"/>
    </source>
</evidence>
<dbReference type="InterPro" id="IPR044068">
    <property type="entry name" value="CB"/>
</dbReference>
<dbReference type="Gene3D" id="1.10.443.10">
    <property type="entry name" value="Intergrase catalytic core"/>
    <property type="match status" value="1"/>
</dbReference>
<dbReference type="RefSeq" id="WP_075568989.1">
    <property type="nucleotide sequence ID" value="NZ_MSDO01000004.1"/>
</dbReference>
<dbReference type="InterPro" id="IPR010998">
    <property type="entry name" value="Integrase_recombinase_N"/>
</dbReference>
<dbReference type="PROSITE" id="PS51900">
    <property type="entry name" value="CB"/>
    <property type="match status" value="1"/>
</dbReference>
<evidence type="ECO:0000256" key="1">
    <source>
        <dbReference type="ARBA" id="ARBA00008857"/>
    </source>
</evidence>
<accession>A0A1Q8SV25</accession>
<protein>
    <recommendedName>
        <fullName evidence="10">Integrase</fullName>
    </recommendedName>
</protein>
<sequence>MAHSIFHRWKQRRVTVESFAEQYIEQIRSQNLKPKTLSNRRTHVRHLTHHIGTMAVRDVRPFDVLRAVNSIMDSGRGSTARSVRWEAESMFLAAVYEGIIDSNPAVPVKPPRVPVNRARLMFEEWQAIYAWSCRNALPWESYLLILALVTGQRRSDLITMRKSHIVDGHLRVEQQKTGARIELPLSLRLEALDITLEETVRLADDYRRPGDLLLRRRNDIQFCPKGLSPSFQKARMAVYDDSRWTPKTPPTLHEIRSLSERLYRAQGIDTQNLLGHQHQSMTDQYNHDRGRTAGEWKRLQL</sequence>
<dbReference type="GO" id="GO:0006310">
    <property type="term" value="P:DNA recombination"/>
    <property type="evidence" value="ECO:0007669"/>
    <property type="project" value="UniProtKB-KW"/>
</dbReference>
<organism evidence="8 9">
    <name type="scientific">Salinicola socius</name>
    <dbReference type="NCBI Taxonomy" id="404433"/>
    <lineage>
        <taxon>Bacteria</taxon>
        <taxon>Pseudomonadati</taxon>
        <taxon>Pseudomonadota</taxon>
        <taxon>Gammaproteobacteria</taxon>
        <taxon>Oceanospirillales</taxon>
        <taxon>Halomonadaceae</taxon>
        <taxon>Salinicola</taxon>
    </lineage>
</organism>
<dbReference type="InterPro" id="IPR011010">
    <property type="entry name" value="DNA_brk_join_enz"/>
</dbReference>
<evidence type="ECO:0000313" key="9">
    <source>
        <dbReference type="Proteomes" id="UP000186878"/>
    </source>
</evidence>
<reference evidence="8 9" key="1">
    <citation type="submission" date="2016-12" db="EMBL/GenBank/DDBJ databases">
        <title>Draft genome sequences of strains Salinicola socius SMB35, Salinicola sp. MH3R3-1 and Chromohalobacter sp. SMB17 from the Verkhnekamsk potash mining region of Russia.</title>
        <authorList>
            <person name="Mavrodi D.V."/>
            <person name="Olsson B.E."/>
            <person name="Korsakova E.S."/>
            <person name="Pyankova A."/>
            <person name="Mavrodi O.V."/>
            <person name="Plotnikova E.G."/>
        </authorList>
    </citation>
    <scope>NUCLEOTIDE SEQUENCE [LARGE SCALE GENOMIC DNA]</scope>
    <source>
        <strain evidence="8 9">SMB35</strain>
    </source>
</reference>
<evidence type="ECO:0000259" key="6">
    <source>
        <dbReference type="PROSITE" id="PS51898"/>
    </source>
</evidence>
<evidence type="ECO:0000256" key="5">
    <source>
        <dbReference type="PROSITE-ProRule" id="PRU01248"/>
    </source>
</evidence>
<keyword evidence="3 5" id="KW-0238">DNA-binding</keyword>
<evidence type="ECO:0000256" key="3">
    <source>
        <dbReference type="ARBA" id="ARBA00023125"/>
    </source>
</evidence>
<comment type="caution">
    <text evidence="8">The sequence shown here is derived from an EMBL/GenBank/DDBJ whole genome shotgun (WGS) entry which is preliminary data.</text>
</comment>
<dbReference type="GO" id="GO:0003677">
    <property type="term" value="F:DNA binding"/>
    <property type="evidence" value="ECO:0007669"/>
    <property type="project" value="UniProtKB-UniRule"/>
</dbReference>
<evidence type="ECO:0000256" key="4">
    <source>
        <dbReference type="ARBA" id="ARBA00023172"/>
    </source>
</evidence>
<dbReference type="Pfam" id="PF00589">
    <property type="entry name" value="Phage_integrase"/>
    <property type="match status" value="1"/>
</dbReference>
<gene>
    <name evidence="8" type="ORF">BTW07_04555</name>
</gene>
<dbReference type="GO" id="GO:0015074">
    <property type="term" value="P:DNA integration"/>
    <property type="evidence" value="ECO:0007669"/>
    <property type="project" value="UniProtKB-KW"/>
</dbReference>
<dbReference type="STRING" id="404433.BTW07_04555"/>
<feature type="domain" description="Core-binding (CB)" evidence="7">
    <location>
        <begin position="14"/>
        <end position="95"/>
    </location>
</feature>
<dbReference type="OrthoDB" id="8781634at2"/>
<dbReference type="SUPFAM" id="SSF56349">
    <property type="entry name" value="DNA breaking-rejoining enzymes"/>
    <property type="match status" value="1"/>
</dbReference>
<dbReference type="EMBL" id="MSDO01000004">
    <property type="protein sequence ID" value="OLO05305.1"/>
    <property type="molecule type" value="Genomic_DNA"/>
</dbReference>
<keyword evidence="9" id="KW-1185">Reference proteome</keyword>
<keyword evidence="4" id="KW-0233">DNA recombination</keyword>
<dbReference type="Pfam" id="PF22022">
    <property type="entry name" value="Phage_int_M"/>
    <property type="match status" value="1"/>
</dbReference>
<proteinExistence type="inferred from homology"/>
<evidence type="ECO:0000259" key="7">
    <source>
        <dbReference type="PROSITE" id="PS51900"/>
    </source>
</evidence>
<dbReference type="InterPro" id="IPR013762">
    <property type="entry name" value="Integrase-like_cat_sf"/>
</dbReference>
<evidence type="ECO:0000313" key="8">
    <source>
        <dbReference type="EMBL" id="OLO05305.1"/>
    </source>
</evidence>
<name>A0A1Q8SV25_9GAMM</name>
<comment type="similarity">
    <text evidence="1">Belongs to the 'phage' integrase family.</text>
</comment>
<dbReference type="Gene3D" id="1.10.150.130">
    <property type="match status" value="1"/>
</dbReference>
<dbReference type="InterPro" id="IPR050808">
    <property type="entry name" value="Phage_Integrase"/>
</dbReference>
<feature type="domain" description="Tyr recombinase" evidence="6">
    <location>
        <begin position="115"/>
        <end position="298"/>
    </location>
</feature>
<keyword evidence="2" id="KW-0229">DNA integration</keyword>
<evidence type="ECO:0008006" key="10">
    <source>
        <dbReference type="Google" id="ProtNLM"/>
    </source>
</evidence>
<dbReference type="Proteomes" id="UP000186878">
    <property type="component" value="Unassembled WGS sequence"/>
</dbReference>
<dbReference type="AlphaFoldDB" id="A0A1Q8SV25"/>
<dbReference type="PROSITE" id="PS51898">
    <property type="entry name" value="TYR_RECOMBINASE"/>
    <property type="match status" value="1"/>
</dbReference>
<dbReference type="PANTHER" id="PTHR30629">
    <property type="entry name" value="PROPHAGE INTEGRASE"/>
    <property type="match status" value="1"/>
</dbReference>
<dbReference type="PANTHER" id="PTHR30629:SF2">
    <property type="entry name" value="PROPHAGE INTEGRASE INTS-RELATED"/>
    <property type="match status" value="1"/>
</dbReference>
<dbReference type="InterPro" id="IPR053876">
    <property type="entry name" value="Phage_int_M"/>
</dbReference>
<dbReference type="InterPro" id="IPR002104">
    <property type="entry name" value="Integrase_catalytic"/>
</dbReference>